<evidence type="ECO:0000256" key="4">
    <source>
        <dbReference type="ARBA" id="ARBA00022679"/>
    </source>
</evidence>
<evidence type="ECO:0000313" key="8">
    <source>
        <dbReference type="Proteomes" id="UP001486808"/>
    </source>
</evidence>
<dbReference type="SUPFAM" id="SSF47384">
    <property type="entry name" value="Homodimeric domain of signal transducing histidine kinase"/>
    <property type="match status" value="1"/>
</dbReference>
<dbReference type="PRINTS" id="PR00344">
    <property type="entry name" value="BCTRLSENSOR"/>
</dbReference>
<accession>A0ABP9ZRX4</accession>
<keyword evidence="3" id="KW-0597">Phosphoprotein</keyword>
<organism evidence="7 8">
    <name type="scientific">Halopseudomonas sabulinigri</name>
    <dbReference type="NCBI Taxonomy" id="472181"/>
    <lineage>
        <taxon>Bacteria</taxon>
        <taxon>Pseudomonadati</taxon>
        <taxon>Pseudomonadota</taxon>
        <taxon>Gammaproteobacteria</taxon>
        <taxon>Pseudomonadales</taxon>
        <taxon>Pseudomonadaceae</taxon>
        <taxon>Halopseudomonas</taxon>
    </lineage>
</organism>
<evidence type="ECO:0000256" key="1">
    <source>
        <dbReference type="ARBA" id="ARBA00000085"/>
    </source>
</evidence>
<gene>
    <name evidence="7" type="ORF">NBRC116187_25820</name>
</gene>
<dbReference type="InterPro" id="IPR029016">
    <property type="entry name" value="GAF-like_dom_sf"/>
</dbReference>
<dbReference type="Gene3D" id="3.30.565.10">
    <property type="entry name" value="Histidine kinase-like ATPase, C-terminal domain"/>
    <property type="match status" value="1"/>
</dbReference>
<dbReference type="CDD" id="cd00082">
    <property type="entry name" value="HisKA"/>
    <property type="match status" value="1"/>
</dbReference>
<dbReference type="SUPFAM" id="SSF55785">
    <property type="entry name" value="PYP-like sensor domain (PAS domain)"/>
    <property type="match status" value="1"/>
</dbReference>
<dbReference type="InterPro" id="IPR003594">
    <property type="entry name" value="HATPase_dom"/>
</dbReference>
<name>A0ABP9ZRX4_9GAMM</name>
<dbReference type="SMART" id="SM00065">
    <property type="entry name" value="GAF"/>
    <property type="match status" value="1"/>
</dbReference>
<dbReference type="InterPro" id="IPR004358">
    <property type="entry name" value="Sig_transdc_His_kin-like_C"/>
</dbReference>
<dbReference type="Gene3D" id="3.30.450.20">
    <property type="entry name" value="PAS domain"/>
    <property type="match status" value="1"/>
</dbReference>
<dbReference type="InterPro" id="IPR005467">
    <property type="entry name" value="His_kinase_dom"/>
</dbReference>
<dbReference type="Pfam" id="PF02518">
    <property type="entry name" value="HATPase_c"/>
    <property type="match status" value="1"/>
</dbReference>
<proteinExistence type="predicted"/>
<dbReference type="EC" id="2.7.13.3" evidence="2"/>
<dbReference type="Gene3D" id="3.30.450.40">
    <property type="match status" value="1"/>
</dbReference>
<dbReference type="SUPFAM" id="SSF55874">
    <property type="entry name" value="ATPase domain of HSP90 chaperone/DNA topoisomerase II/histidine kinase"/>
    <property type="match status" value="1"/>
</dbReference>
<dbReference type="InterPro" id="IPR003018">
    <property type="entry name" value="GAF"/>
</dbReference>
<dbReference type="CDD" id="cd16922">
    <property type="entry name" value="HATPase_EvgS-ArcB-TorS-like"/>
    <property type="match status" value="1"/>
</dbReference>
<keyword evidence="5" id="KW-0418">Kinase</keyword>
<dbReference type="SMART" id="SM00388">
    <property type="entry name" value="HisKA"/>
    <property type="match status" value="1"/>
</dbReference>
<evidence type="ECO:0000256" key="2">
    <source>
        <dbReference type="ARBA" id="ARBA00012438"/>
    </source>
</evidence>
<dbReference type="SUPFAM" id="SSF55781">
    <property type="entry name" value="GAF domain-like"/>
    <property type="match status" value="1"/>
</dbReference>
<dbReference type="InterPro" id="IPR036890">
    <property type="entry name" value="HATPase_C_sf"/>
</dbReference>
<sequence>MSATAAEREQQRLGALAQYQVMDSASEQAFDDITALASLWLEMPIALISLVDDHRQWFKSRVGLDALETPRDLAFCAHAIAQGHLMEVPDARQDSRFSHNPLVTDAPFIRFYAGMPISTPQGHLLGTLCVIDNKPRQLDAVQRETLERLTRMVEYQLELRLALIHSAERERELREQRALAEGVLDNIHAGVVVCNEAGELTIFNNTARDWHGLDVLKIPPEQWALYYDLYRADGTTPLPPNEIPLLRAWQGEQVENAEICLQAQGQAPRILLCNGGPLERQTRQSSAIVVMHDITELRQATQLKSQFLATVSHELRTPLTSLSGAVSLLHSGACGELPAAAQRLLQIAHDNGLRLNELINDLLDLEKLEAGKLPLLCSNQPIRPLLEQALEANRPYAQGYEVSLRLQEPCADSEVYVDPRRLLQVLGNYLSNAAKFSHEQGEVWIECEQLADQVEVRVIDQGIGIDSAQQGALFQKFAQLDVGDTRKRGGTGLGLVICKELIERMQGEVGVSSTLGQGATFWFRLPLTSGTEPQ</sequence>
<dbReference type="Pfam" id="PF01590">
    <property type="entry name" value="GAF"/>
    <property type="match status" value="1"/>
</dbReference>
<dbReference type="Pfam" id="PF00512">
    <property type="entry name" value="HisKA"/>
    <property type="match status" value="1"/>
</dbReference>
<dbReference type="SMART" id="SM00387">
    <property type="entry name" value="HATPase_c"/>
    <property type="match status" value="1"/>
</dbReference>
<keyword evidence="8" id="KW-1185">Reference proteome</keyword>
<reference evidence="7 8" key="1">
    <citation type="submission" date="2024-04" db="EMBL/GenBank/DDBJ databases">
        <title>Draft genome sequence of Halopseudomonas sabulinigri NBRC 116187.</title>
        <authorList>
            <person name="Miyakawa T."/>
            <person name="Kusuya Y."/>
            <person name="Miura T."/>
        </authorList>
    </citation>
    <scope>NUCLEOTIDE SEQUENCE [LARGE SCALE GENOMIC DNA]</scope>
    <source>
        <strain evidence="7 8">4NH20-0042</strain>
    </source>
</reference>
<dbReference type="RefSeq" id="WP_353388962.1">
    <property type="nucleotide sequence ID" value="NZ_BAABWD010000003.1"/>
</dbReference>
<dbReference type="EMBL" id="BAABWD010000003">
    <property type="protein sequence ID" value="GAA6132222.1"/>
    <property type="molecule type" value="Genomic_DNA"/>
</dbReference>
<keyword evidence="4" id="KW-0808">Transferase</keyword>
<dbReference type="Gene3D" id="1.10.287.130">
    <property type="match status" value="1"/>
</dbReference>
<dbReference type="PROSITE" id="PS50109">
    <property type="entry name" value="HIS_KIN"/>
    <property type="match status" value="1"/>
</dbReference>
<evidence type="ECO:0000256" key="3">
    <source>
        <dbReference type="ARBA" id="ARBA00022553"/>
    </source>
</evidence>
<dbReference type="Proteomes" id="UP001486808">
    <property type="component" value="Unassembled WGS sequence"/>
</dbReference>
<evidence type="ECO:0000313" key="7">
    <source>
        <dbReference type="EMBL" id="GAA6132222.1"/>
    </source>
</evidence>
<protein>
    <recommendedName>
        <fullName evidence="2">histidine kinase</fullName>
        <ecNumber evidence="2">2.7.13.3</ecNumber>
    </recommendedName>
</protein>
<feature type="domain" description="Histidine kinase" evidence="6">
    <location>
        <begin position="310"/>
        <end position="529"/>
    </location>
</feature>
<dbReference type="InterPro" id="IPR036097">
    <property type="entry name" value="HisK_dim/P_sf"/>
</dbReference>
<evidence type="ECO:0000256" key="5">
    <source>
        <dbReference type="ARBA" id="ARBA00022777"/>
    </source>
</evidence>
<evidence type="ECO:0000259" key="6">
    <source>
        <dbReference type="PROSITE" id="PS50109"/>
    </source>
</evidence>
<comment type="catalytic activity">
    <reaction evidence="1">
        <text>ATP + protein L-histidine = ADP + protein N-phospho-L-histidine.</text>
        <dbReference type="EC" id="2.7.13.3"/>
    </reaction>
</comment>
<dbReference type="PANTHER" id="PTHR43047">
    <property type="entry name" value="TWO-COMPONENT HISTIDINE PROTEIN KINASE"/>
    <property type="match status" value="1"/>
</dbReference>
<dbReference type="InterPro" id="IPR003661">
    <property type="entry name" value="HisK_dim/P_dom"/>
</dbReference>
<dbReference type="InterPro" id="IPR035965">
    <property type="entry name" value="PAS-like_dom_sf"/>
</dbReference>
<comment type="caution">
    <text evidence="7">The sequence shown here is derived from an EMBL/GenBank/DDBJ whole genome shotgun (WGS) entry which is preliminary data.</text>
</comment>